<evidence type="ECO:0008006" key="6">
    <source>
        <dbReference type="Google" id="ProtNLM"/>
    </source>
</evidence>
<evidence type="ECO:0000256" key="2">
    <source>
        <dbReference type="ARBA" id="ARBA00022827"/>
    </source>
</evidence>
<gene>
    <name evidence="4" type="ORF">FCC1311_008332</name>
</gene>
<dbReference type="InterPro" id="IPR036188">
    <property type="entry name" value="FAD/NAD-bd_sf"/>
</dbReference>
<dbReference type="PANTHER" id="PTHR23023">
    <property type="entry name" value="DIMETHYLANILINE MONOOXYGENASE"/>
    <property type="match status" value="1"/>
</dbReference>
<dbReference type="SUPFAM" id="SSF51905">
    <property type="entry name" value="FAD/NAD(P)-binding domain"/>
    <property type="match status" value="1"/>
</dbReference>
<keyword evidence="2" id="KW-0274">FAD</keyword>
<evidence type="ECO:0000256" key="1">
    <source>
        <dbReference type="ARBA" id="ARBA00022630"/>
    </source>
</evidence>
<keyword evidence="1" id="KW-0285">Flavoprotein</keyword>
<organism evidence="4 5">
    <name type="scientific">Hondaea fermentalgiana</name>
    <dbReference type="NCBI Taxonomy" id="2315210"/>
    <lineage>
        <taxon>Eukaryota</taxon>
        <taxon>Sar</taxon>
        <taxon>Stramenopiles</taxon>
        <taxon>Bigyra</taxon>
        <taxon>Labyrinthulomycetes</taxon>
        <taxon>Thraustochytrida</taxon>
        <taxon>Thraustochytriidae</taxon>
        <taxon>Hondaea</taxon>
    </lineage>
</organism>
<reference evidence="4 5" key="1">
    <citation type="submission" date="2017-12" db="EMBL/GenBank/DDBJ databases">
        <title>Sequencing, de novo assembly and annotation of complete genome of a new Thraustochytrid species, strain FCC1311.</title>
        <authorList>
            <person name="Sedici K."/>
            <person name="Godart F."/>
            <person name="Aiese Cigliano R."/>
            <person name="Sanseverino W."/>
            <person name="Barakat M."/>
            <person name="Ortet P."/>
            <person name="Marechal E."/>
            <person name="Cagnac O."/>
            <person name="Amato A."/>
        </authorList>
    </citation>
    <scope>NUCLEOTIDE SEQUENCE [LARGE SCALE GENOMIC DNA]</scope>
</reference>
<keyword evidence="5" id="KW-1185">Reference proteome</keyword>
<proteinExistence type="predicted"/>
<accession>A0A2R5GA91</accession>
<dbReference type="InterPro" id="IPR050346">
    <property type="entry name" value="FMO-like"/>
</dbReference>
<sequence length="319" mass="36270">MGGKPFEETLLSRFGAIMVTCWDHSLMLQRFLHRFLSGFINFFWETIVPNDVFNQHRKDASSAPVQAKPGQVEDLSRCEVLLGKSETESFAKGIRNGAIYPTNYMRHVALGNIIVKQGLVDGLTPSGVHLVSGETYDADTVLTCFGASKLYFPMLPQKYRDIMEAHKYGVQLFRHTIHPDIPNVVFHGLNSGFMMIVTNEIAALWNVARLWGVLKLPPREEMLEEMERIAAWKDANVTPSQPHYFGIGGRCVYLIDKMMHDLKLNRFRKMPNLYAEIFTSYKDRDYKDAQAEFLQKYASRKPASLTAVTPASPTSKKEL</sequence>
<keyword evidence="3" id="KW-0560">Oxidoreductase</keyword>
<dbReference type="GO" id="GO:0016491">
    <property type="term" value="F:oxidoreductase activity"/>
    <property type="evidence" value="ECO:0007669"/>
    <property type="project" value="UniProtKB-KW"/>
</dbReference>
<protein>
    <recommendedName>
        <fullName evidence="6">Flavin-containing monooxygenase</fullName>
    </recommendedName>
</protein>
<name>A0A2R5GA91_9STRA</name>
<dbReference type="AlphaFoldDB" id="A0A2R5GA91"/>
<dbReference type="InParanoid" id="A0A2R5GA91"/>
<comment type="caution">
    <text evidence="4">The sequence shown here is derived from an EMBL/GenBank/DDBJ whole genome shotgun (WGS) entry which is preliminary data.</text>
</comment>
<dbReference type="OrthoDB" id="66881at2759"/>
<evidence type="ECO:0000313" key="5">
    <source>
        <dbReference type="Proteomes" id="UP000241890"/>
    </source>
</evidence>
<dbReference type="EMBL" id="BEYU01000006">
    <property type="protein sequence ID" value="GBG24614.1"/>
    <property type="molecule type" value="Genomic_DNA"/>
</dbReference>
<dbReference type="Gene3D" id="3.50.50.60">
    <property type="entry name" value="FAD/NAD(P)-binding domain"/>
    <property type="match status" value="1"/>
</dbReference>
<evidence type="ECO:0000313" key="4">
    <source>
        <dbReference type="EMBL" id="GBG24614.1"/>
    </source>
</evidence>
<dbReference type="Proteomes" id="UP000241890">
    <property type="component" value="Unassembled WGS sequence"/>
</dbReference>
<evidence type="ECO:0000256" key="3">
    <source>
        <dbReference type="ARBA" id="ARBA00023002"/>
    </source>
</evidence>